<dbReference type="PANTHER" id="PTHR48207">
    <property type="entry name" value="SUCCINATE--HYDROXYMETHYLGLUTARATE COA-TRANSFERASE"/>
    <property type="match status" value="1"/>
</dbReference>
<dbReference type="Proteomes" id="UP000285112">
    <property type="component" value="Unassembled WGS sequence"/>
</dbReference>
<protein>
    <submittedName>
        <fullName evidence="2">CoA transferase</fullName>
    </submittedName>
</protein>
<dbReference type="InterPro" id="IPR044855">
    <property type="entry name" value="CoA-Trfase_III_dom3_sf"/>
</dbReference>
<dbReference type="InterPro" id="IPR003673">
    <property type="entry name" value="CoA-Trfase_fam_III"/>
</dbReference>
<dbReference type="EMBL" id="QZFV01000100">
    <property type="protein sequence ID" value="RJQ82699.1"/>
    <property type="molecule type" value="Genomic_DNA"/>
</dbReference>
<dbReference type="InterPro" id="IPR023606">
    <property type="entry name" value="CoA-Trfase_III_dom_1_sf"/>
</dbReference>
<dbReference type="Pfam" id="PF02515">
    <property type="entry name" value="CoA_transf_3"/>
    <property type="match status" value="1"/>
</dbReference>
<accession>A0A419HZT7</accession>
<reference evidence="2 3" key="1">
    <citation type="submission" date="2018-09" db="EMBL/GenBank/DDBJ databases">
        <title>YIM PH 21725 draft genome.</title>
        <authorList>
            <person name="Miao C."/>
        </authorList>
    </citation>
    <scope>NUCLEOTIDE SEQUENCE [LARGE SCALE GENOMIC DNA]</scope>
    <source>
        <strain evidence="3">YIM PH21725</strain>
    </source>
</reference>
<dbReference type="AlphaFoldDB" id="A0A419HZT7"/>
<dbReference type="GO" id="GO:0008410">
    <property type="term" value="F:CoA-transferase activity"/>
    <property type="evidence" value="ECO:0007669"/>
    <property type="project" value="TreeGrafter"/>
</dbReference>
<organism evidence="2 3">
    <name type="scientific">Amycolatopsis panacis</name>
    <dbReference type="NCBI Taxonomy" id="2340917"/>
    <lineage>
        <taxon>Bacteria</taxon>
        <taxon>Bacillati</taxon>
        <taxon>Actinomycetota</taxon>
        <taxon>Actinomycetes</taxon>
        <taxon>Pseudonocardiales</taxon>
        <taxon>Pseudonocardiaceae</taxon>
        <taxon>Amycolatopsis</taxon>
    </lineage>
</organism>
<comment type="caution">
    <text evidence="2">The sequence shown here is derived from an EMBL/GenBank/DDBJ whole genome shotgun (WGS) entry which is preliminary data.</text>
</comment>
<evidence type="ECO:0000313" key="2">
    <source>
        <dbReference type="EMBL" id="RJQ82699.1"/>
    </source>
</evidence>
<dbReference type="PANTHER" id="PTHR48207:SF3">
    <property type="entry name" value="SUCCINATE--HYDROXYMETHYLGLUTARATE COA-TRANSFERASE"/>
    <property type="match status" value="1"/>
</dbReference>
<dbReference type="InterPro" id="IPR050483">
    <property type="entry name" value="CoA-transferase_III_domain"/>
</dbReference>
<proteinExistence type="predicted"/>
<sequence length="412" mass="43242">MSSPTIPGHQDSRRPGAGALRGTRVLDLSRVLAGPFAGQMLADHGAAVVKVESPAGDQTRNWGPPFLPDGGSAYFEGLNRSKSNICLDLKNEQARAVLLKLIAESDVVIENFRHGTMDAWGLGYESVLAERFPRLVYCRISGFGSTGPMAGLPGYDAVLQAFGGLMSVNGEPERDALRVGVPIVDIVAANQAFSGILLALHEVSASGRGQLVDVSLLDAVVSLLHPHSATWLASGVTPVRMGAAHPVIAPYQLFATSNGPLFIAATDNRQFARVAEVLGRPELAADPRFAANSDRVANLKALQEEMGRLLADRDRDELARALLAAGIPASPLNDVGAALRSEQVRAREMVVRSGDYTGIGVPIKLGVSGSLAPRPPAGIGAHTEEVLGGAGYTGDQISRLREAGAFGKADAR</sequence>
<dbReference type="Gene3D" id="3.30.1540.10">
    <property type="entry name" value="formyl-coa transferase, domain 3"/>
    <property type="match status" value="1"/>
</dbReference>
<dbReference type="SUPFAM" id="SSF89796">
    <property type="entry name" value="CoA-transferase family III (CaiB/BaiF)"/>
    <property type="match status" value="1"/>
</dbReference>
<keyword evidence="1 2" id="KW-0808">Transferase</keyword>
<dbReference type="Gene3D" id="3.40.50.10540">
    <property type="entry name" value="Crotonobetainyl-coa:carnitine coa-transferase, domain 1"/>
    <property type="match status" value="1"/>
</dbReference>
<dbReference type="OrthoDB" id="9797653at2"/>
<keyword evidence="3" id="KW-1185">Reference proteome</keyword>
<evidence type="ECO:0000256" key="1">
    <source>
        <dbReference type="ARBA" id="ARBA00022679"/>
    </source>
</evidence>
<name>A0A419HZT7_9PSEU</name>
<dbReference type="RefSeq" id="WP_120025186.1">
    <property type="nucleotide sequence ID" value="NZ_QZFV01000100.1"/>
</dbReference>
<gene>
    <name evidence="2" type="ORF">D5S19_21595</name>
</gene>
<evidence type="ECO:0000313" key="3">
    <source>
        <dbReference type="Proteomes" id="UP000285112"/>
    </source>
</evidence>